<reference evidence="2 3" key="1">
    <citation type="submission" date="2015-12" db="EMBL/GenBank/DDBJ databases">
        <title>Draft genome sequence of the thermoanaerobe Thermotalea metallivorans, an isolate from the runoff channel of the Great Artesian Basin, Australia.</title>
        <authorList>
            <person name="Patel B.K."/>
        </authorList>
    </citation>
    <scope>NUCLEOTIDE SEQUENCE [LARGE SCALE GENOMIC DNA]</scope>
    <source>
        <strain evidence="2 3">B2-1</strain>
    </source>
</reference>
<evidence type="ECO:0000313" key="2">
    <source>
        <dbReference type="EMBL" id="KXG75653.1"/>
    </source>
</evidence>
<gene>
    <name evidence="2" type="ORF">AN619_16490</name>
</gene>
<dbReference type="AlphaFoldDB" id="A0A140L528"/>
<accession>A0A140L528</accession>
<comment type="caution">
    <text evidence="2">The sequence shown here is derived from an EMBL/GenBank/DDBJ whole genome shotgun (WGS) entry which is preliminary data.</text>
</comment>
<evidence type="ECO:0000313" key="3">
    <source>
        <dbReference type="Proteomes" id="UP000070456"/>
    </source>
</evidence>
<proteinExistence type="predicted"/>
<dbReference type="EMBL" id="LOEE01000032">
    <property type="protein sequence ID" value="KXG75653.1"/>
    <property type="molecule type" value="Genomic_DNA"/>
</dbReference>
<keyword evidence="3" id="KW-1185">Reference proteome</keyword>
<organism evidence="2 3">
    <name type="scientific">Thermotalea metallivorans</name>
    <dbReference type="NCBI Taxonomy" id="520762"/>
    <lineage>
        <taxon>Bacteria</taxon>
        <taxon>Bacillati</taxon>
        <taxon>Bacillota</taxon>
        <taxon>Clostridia</taxon>
        <taxon>Peptostreptococcales</taxon>
        <taxon>Thermotaleaceae</taxon>
        <taxon>Thermotalea</taxon>
    </lineage>
</organism>
<keyword evidence="1" id="KW-0812">Transmembrane</keyword>
<keyword evidence="1" id="KW-0472">Membrane</keyword>
<protein>
    <submittedName>
        <fullName evidence="2">Uncharacterized protein</fullName>
    </submittedName>
</protein>
<evidence type="ECO:0000256" key="1">
    <source>
        <dbReference type="SAM" id="Phobius"/>
    </source>
</evidence>
<sequence length="142" mass="16194">MGEEAARQAISLFNMDYLSSVTTMVLAVNLITQVIKEVFLNEKTKEMVPKLIALLASFVVISVHHYTQWVKNPAVFHGSLIEFIFLIFLNSILIAGLAMGNYKVLNLTKDREVRKMREQIGDIEKEVAPRNDSFREEKGELH</sequence>
<dbReference type="STRING" id="520762.AN619_16490"/>
<dbReference type="OrthoDB" id="1954669at2"/>
<keyword evidence="1" id="KW-1133">Transmembrane helix</keyword>
<feature type="transmembrane region" description="Helical" evidence="1">
    <location>
        <begin position="47"/>
        <end position="67"/>
    </location>
</feature>
<dbReference type="RefSeq" id="WP_068556237.1">
    <property type="nucleotide sequence ID" value="NZ_LOEE01000032.1"/>
</dbReference>
<dbReference type="Proteomes" id="UP000070456">
    <property type="component" value="Unassembled WGS sequence"/>
</dbReference>
<feature type="transmembrane region" description="Helical" evidence="1">
    <location>
        <begin position="79"/>
        <end position="102"/>
    </location>
</feature>
<name>A0A140L528_9FIRM</name>